<dbReference type="Proteomes" id="UP000310689">
    <property type="component" value="Unassembled WGS sequence"/>
</dbReference>
<dbReference type="GO" id="GO:0043161">
    <property type="term" value="P:proteasome-mediated ubiquitin-dependent protein catabolic process"/>
    <property type="evidence" value="ECO:0007669"/>
    <property type="project" value="TreeGrafter"/>
</dbReference>
<evidence type="ECO:0000313" key="6">
    <source>
        <dbReference type="Proteomes" id="UP000310689"/>
    </source>
</evidence>
<dbReference type="EMBL" id="SPOI01000046">
    <property type="protein sequence ID" value="TIB38912.1"/>
    <property type="molecule type" value="Genomic_DNA"/>
</dbReference>
<dbReference type="GO" id="GO:0007039">
    <property type="term" value="P:protein catabolic process in the vacuole"/>
    <property type="evidence" value="ECO:0007669"/>
    <property type="project" value="TreeGrafter"/>
</dbReference>
<name>A0A4T0KAJ0_WALIC</name>
<dbReference type="Proteomes" id="UP000306954">
    <property type="component" value="Unassembled WGS sequence"/>
</dbReference>
<evidence type="ECO:0000313" key="4">
    <source>
        <dbReference type="EMBL" id="TIB38912.1"/>
    </source>
</evidence>
<organism evidence="4 6">
    <name type="scientific">Wallemia ichthyophaga</name>
    <dbReference type="NCBI Taxonomy" id="245174"/>
    <lineage>
        <taxon>Eukaryota</taxon>
        <taxon>Fungi</taxon>
        <taxon>Dikarya</taxon>
        <taxon>Basidiomycota</taxon>
        <taxon>Wallemiomycotina</taxon>
        <taxon>Wallemiomycetes</taxon>
        <taxon>Wallemiales</taxon>
        <taxon>Wallemiaceae</taxon>
        <taxon>Wallemia</taxon>
    </lineage>
</organism>
<reference evidence="5 6" key="1">
    <citation type="submission" date="2019-03" db="EMBL/GenBank/DDBJ databases">
        <title>Sequencing 23 genomes of Wallemia ichthyophaga.</title>
        <authorList>
            <person name="Gostincar C."/>
        </authorList>
    </citation>
    <scope>NUCLEOTIDE SEQUENCE [LARGE SCALE GENOMIC DNA]</scope>
    <source>
        <strain evidence="4 6">EXF-6200</strain>
        <strain evidence="3 5">EXF-8621</strain>
    </source>
</reference>
<dbReference type="OrthoDB" id="62at2759"/>
<accession>A0A4T0KAJ0</accession>
<protein>
    <recommendedName>
        <fullName evidence="7">Glucose-induced degradation protein 4-like protein</fullName>
    </recommendedName>
</protein>
<dbReference type="GO" id="GO:0034657">
    <property type="term" value="C:GID complex"/>
    <property type="evidence" value="ECO:0007669"/>
    <property type="project" value="TreeGrafter"/>
</dbReference>
<dbReference type="Pfam" id="PF09783">
    <property type="entry name" value="Vac_ImportDeg"/>
    <property type="match status" value="1"/>
</dbReference>
<dbReference type="PANTHER" id="PTHR14534">
    <property type="entry name" value="VACUOLAR IMPORT AND DEGRADATION PROTEIN 24"/>
    <property type="match status" value="1"/>
</dbReference>
<evidence type="ECO:0000256" key="1">
    <source>
        <dbReference type="ARBA" id="ARBA00061469"/>
    </source>
</evidence>
<dbReference type="GO" id="GO:0006623">
    <property type="term" value="P:protein targeting to vacuole"/>
    <property type="evidence" value="ECO:0007669"/>
    <property type="project" value="TreeGrafter"/>
</dbReference>
<feature type="compositionally biased region" description="Basic residues" evidence="2">
    <location>
        <begin position="15"/>
        <end position="31"/>
    </location>
</feature>
<feature type="region of interest" description="Disordered" evidence="2">
    <location>
        <begin position="12"/>
        <end position="31"/>
    </location>
</feature>
<dbReference type="EMBL" id="SPOF01000022">
    <property type="protein sequence ID" value="TIB11719.1"/>
    <property type="molecule type" value="Genomic_DNA"/>
</dbReference>
<evidence type="ECO:0000313" key="3">
    <source>
        <dbReference type="EMBL" id="TIB11719.1"/>
    </source>
</evidence>
<dbReference type="GO" id="GO:0045721">
    <property type="term" value="P:negative regulation of gluconeogenesis"/>
    <property type="evidence" value="ECO:0007669"/>
    <property type="project" value="TreeGrafter"/>
</dbReference>
<evidence type="ECO:0008006" key="7">
    <source>
        <dbReference type="Google" id="ProtNLM"/>
    </source>
</evidence>
<comment type="caution">
    <text evidence="4">The sequence shown here is derived from an EMBL/GenBank/DDBJ whole genome shotgun (WGS) entry which is preliminary data.</text>
</comment>
<gene>
    <name evidence="4" type="ORF">E3P86_01387</name>
    <name evidence="3" type="ORF">E3P90_02335</name>
</gene>
<dbReference type="InterPro" id="IPR018618">
    <property type="entry name" value="GID4/10-like"/>
</dbReference>
<sequence length="295" mass="33422">MPILKSTQLTITKSHQPKLHSNSKRLRLKRRSSSESIRADLDVDLDFGRLVKTPKVDHDGVDPFIDITRLRIPSTPLGCLSPGASFKGIQRSGWQRYNVKVDIQDVSITNSQASGYLSIDGLTRNQPTITTFFTAEIIGNKYGFRTNKYDASASDDLKHWSKFDAFKRITKKDDNRMTYDLLKDFTHTRAIFMRWKEHFCVPDSGIKDIPGASFDGFYYVCIDLDCPPSSLSGRHPSVPGSGPHLSGYYFRGYFILESGLSNHLHQIHIPNLTRNSIYVNCPRPLVTRLNFASFA</sequence>
<evidence type="ECO:0000313" key="5">
    <source>
        <dbReference type="Proteomes" id="UP000306954"/>
    </source>
</evidence>
<dbReference type="PANTHER" id="PTHR14534:SF3">
    <property type="entry name" value="GID COMPLEX SUBUNIT 4 HOMOLOG"/>
    <property type="match status" value="1"/>
</dbReference>
<proteinExistence type="inferred from homology"/>
<comment type="similarity">
    <text evidence="1">Belongs to the GID4/VID24 family.</text>
</comment>
<evidence type="ECO:0000256" key="2">
    <source>
        <dbReference type="SAM" id="MobiDB-lite"/>
    </source>
</evidence>
<dbReference type="GO" id="GO:0005773">
    <property type="term" value="C:vacuole"/>
    <property type="evidence" value="ECO:0007669"/>
    <property type="project" value="GOC"/>
</dbReference>
<dbReference type="AlphaFoldDB" id="A0A4T0KAJ0"/>